<name>A0ABQ5NHU4_9BACI</name>
<organism evidence="2 3">
    <name type="scientific">Lysinibacillus piscis</name>
    <dbReference type="NCBI Taxonomy" id="2518931"/>
    <lineage>
        <taxon>Bacteria</taxon>
        <taxon>Bacillati</taxon>
        <taxon>Bacillota</taxon>
        <taxon>Bacilli</taxon>
        <taxon>Bacillales</taxon>
        <taxon>Bacillaceae</taxon>
        <taxon>Lysinibacillus</taxon>
    </lineage>
</organism>
<keyword evidence="3" id="KW-1185">Reference proteome</keyword>
<feature type="transmembrane region" description="Helical" evidence="1">
    <location>
        <begin position="265"/>
        <end position="284"/>
    </location>
</feature>
<reference evidence="2" key="1">
    <citation type="submission" date="2022-08" db="EMBL/GenBank/DDBJ databases">
        <title>Draft genome sequence of Lysinibacillus sp. strain KH24.</title>
        <authorList>
            <person name="Kanbe H."/>
            <person name="Itoh H."/>
        </authorList>
    </citation>
    <scope>NUCLEOTIDE SEQUENCE</scope>
    <source>
        <strain evidence="2">KH24</strain>
    </source>
</reference>
<dbReference type="InterPro" id="IPR029044">
    <property type="entry name" value="Nucleotide-diphossugar_trans"/>
</dbReference>
<dbReference type="RefSeq" id="WP_264987590.1">
    <property type="nucleotide sequence ID" value="NZ_BRZA01000001.1"/>
</dbReference>
<sequence length="289" mass="33096">MDLSIVIVNYNTKKLTSDCIQSVIDSKMDFLYEIFVVDNASSDGSVEVLQRDFPDVHVIANTENVGFSKANNQAIKVSSGRYVLLLNSDTIVQKNTLSTIKEYMEQHQMVGAAGCEVNLPDGSLDKACHRGFPTPEASFYYMMGLAKRYPESPKYNSYHQSYMNMQEIHDIDCLVGAFVMVRREAIEQVGLLDEEFFMYGEDIDWCYRIKEAGWRIVYNPTTSIIHYKGASSRRKPFKIVYEFHRAMYLFHKKHYAKKYNGIINLLVYLGIALKLGLSAVINLLKKGRK</sequence>
<dbReference type="Proteomes" id="UP001065593">
    <property type="component" value="Unassembled WGS sequence"/>
</dbReference>
<keyword evidence="1" id="KW-0812">Transmembrane</keyword>
<dbReference type="PANTHER" id="PTHR43179:SF7">
    <property type="entry name" value="RHAMNOSYLTRANSFERASE WBBL"/>
    <property type="match status" value="1"/>
</dbReference>
<dbReference type="EMBL" id="BRZA01000001">
    <property type="protein sequence ID" value="GLC87875.1"/>
    <property type="molecule type" value="Genomic_DNA"/>
</dbReference>
<evidence type="ECO:0000313" key="3">
    <source>
        <dbReference type="Proteomes" id="UP001065593"/>
    </source>
</evidence>
<keyword evidence="1" id="KW-0472">Membrane</keyword>
<accession>A0ABQ5NHU4</accession>
<dbReference type="SUPFAM" id="SSF53448">
    <property type="entry name" value="Nucleotide-diphospho-sugar transferases"/>
    <property type="match status" value="1"/>
</dbReference>
<comment type="caution">
    <text evidence="2">The sequence shown here is derived from an EMBL/GenBank/DDBJ whole genome shotgun (WGS) entry which is preliminary data.</text>
</comment>
<dbReference type="GO" id="GO:0016740">
    <property type="term" value="F:transferase activity"/>
    <property type="evidence" value="ECO:0007669"/>
    <property type="project" value="UniProtKB-KW"/>
</dbReference>
<keyword evidence="2" id="KW-0808">Transferase</keyword>
<dbReference type="CDD" id="cd04186">
    <property type="entry name" value="GT_2_like_c"/>
    <property type="match status" value="1"/>
</dbReference>
<keyword evidence="1" id="KW-1133">Transmembrane helix</keyword>
<evidence type="ECO:0000313" key="2">
    <source>
        <dbReference type="EMBL" id="GLC87875.1"/>
    </source>
</evidence>
<proteinExistence type="predicted"/>
<gene>
    <name evidence="2" type="ORF">LYSBPC_10020</name>
</gene>
<protein>
    <submittedName>
        <fullName evidence="2">Glycosyl transferase</fullName>
    </submittedName>
</protein>
<dbReference type="Gene3D" id="3.90.550.10">
    <property type="entry name" value="Spore Coat Polysaccharide Biosynthesis Protein SpsA, Chain A"/>
    <property type="match status" value="1"/>
</dbReference>
<evidence type="ECO:0000256" key="1">
    <source>
        <dbReference type="SAM" id="Phobius"/>
    </source>
</evidence>
<dbReference type="PANTHER" id="PTHR43179">
    <property type="entry name" value="RHAMNOSYLTRANSFERASE WBBL"/>
    <property type="match status" value="1"/>
</dbReference>
<dbReference type="Pfam" id="PF13641">
    <property type="entry name" value="Glyco_tranf_2_3"/>
    <property type="match status" value="1"/>
</dbReference>